<dbReference type="GO" id="GO:0008237">
    <property type="term" value="F:metallopeptidase activity"/>
    <property type="evidence" value="ECO:0007669"/>
    <property type="project" value="UniProtKB-KW"/>
</dbReference>
<keyword evidence="1" id="KW-0479">Metal-binding</keyword>
<dbReference type="PIRSF" id="PIRSF012702">
    <property type="entry name" value="UCP012702"/>
    <property type="match status" value="1"/>
</dbReference>
<evidence type="ECO:0000313" key="5">
    <source>
        <dbReference type="Proteomes" id="UP001196509"/>
    </source>
</evidence>
<sequence length="483" mass="52721">MKVFIGGIATETNSFAPLPTGMISFEEGMIAHGDATAKQAEPFSAPLHFWRRMAKAAGHEVIEGLFAYAQPGGPTVKPVYEELRDELLQNLKDAGEVDVVLFGMHGAMIADGYDDCEGDIISRARQICGEKTIIGAELDPHCHLTERMLENANLLVCFKEYPHTDIPERAEELFGLAVSAAEGATKPVMADFDCRMICAYHTPREPMRGFVDAMKAAEGKDGVLSLSLAHGFPWGDSPRVGTRMVAIADGVASLAQRTAETFGRKLFDMRWELKREYPDLHEALDQAQKLKGPVVLADTADNPGGGASSDATFMLAEVLRRGLADVAMGLFWDPIVVRICREAGEGAELDLRLGGKCSPMSGDPVDIRAKVMAIRDDVQQHFGPTPSPIGNAVWLRTNGVDLIVNDIRTQTFHPEAFTAMGVDLAACHMVVVKSSQHFYAGFSPIASEVIYVATPGSITPDFKIIPYTKRERNYWPVVEDLEL</sequence>
<comment type="similarity">
    <text evidence="1">Belongs to the peptidase M81 family.</text>
</comment>
<proteinExistence type="inferred from homology"/>
<evidence type="ECO:0000313" key="4">
    <source>
        <dbReference type="EMBL" id="MBW8636059.1"/>
    </source>
</evidence>
<keyword evidence="5" id="KW-1185">Reference proteome</keyword>
<protein>
    <recommendedName>
        <fullName evidence="1">Microcystinase C</fullName>
        <shortName evidence="1">MlrC</shortName>
    </recommendedName>
</protein>
<gene>
    <name evidence="4" type="ORF">K1W69_02585</name>
</gene>
<evidence type="ECO:0000259" key="3">
    <source>
        <dbReference type="Pfam" id="PF07364"/>
    </source>
</evidence>
<dbReference type="EMBL" id="JAICBX010000001">
    <property type="protein sequence ID" value="MBW8636059.1"/>
    <property type="molecule type" value="Genomic_DNA"/>
</dbReference>
<dbReference type="Pfam" id="PF07364">
    <property type="entry name" value="DUF1485"/>
    <property type="match status" value="1"/>
</dbReference>
<name>A0AAE2ZHB0_9HYPH</name>
<organism evidence="4 5">
    <name type="scientific">Flavimaribacter sediminis</name>
    <dbReference type="NCBI Taxonomy" id="2865987"/>
    <lineage>
        <taxon>Bacteria</taxon>
        <taxon>Pseudomonadati</taxon>
        <taxon>Pseudomonadota</taxon>
        <taxon>Alphaproteobacteria</taxon>
        <taxon>Hyphomicrobiales</taxon>
        <taxon>Rhizobiaceae</taxon>
        <taxon>Flavimaribacter</taxon>
    </lineage>
</organism>
<evidence type="ECO:0000259" key="2">
    <source>
        <dbReference type="Pfam" id="PF07171"/>
    </source>
</evidence>
<comment type="cofactor">
    <cofactor evidence="1">
        <name>Zn(2+)</name>
        <dbReference type="ChEBI" id="CHEBI:29105"/>
    </cofactor>
    <text evidence="1">Binds 1 zinc ion per subunit.</text>
</comment>
<keyword evidence="1" id="KW-0482">Metalloprotease</keyword>
<evidence type="ECO:0000256" key="1">
    <source>
        <dbReference type="PIRNR" id="PIRNR012702"/>
    </source>
</evidence>
<dbReference type="GO" id="GO:0006508">
    <property type="term" value="P:proteolysis"/>
    <property type="evidence" value="ECO:0007669"/>
    <property type="project" value="UniProtKB-KW"/>
</dbReference>
<comment type="function">
    <text evidence="1">Involved in peptidolytic degradation of cyclic heptapeptide hepatotoxin microcystin (MC).</text>
</comment>
<dbReference type="Pfam" id="PF07171">
    <property type="entry name" value="MlrC_C"/>
    <property type="match status" value="1"/>
</dbReference>
<keyword evidence="1" id="KW-0645">Protease</keyword>
<keyword evidence="1" id="KW-0378">Hydrolase</keyword>
<feature type="domain" description="Microcystin LR degradation protein MlrC C-terminal" evidence="2">
    <location>
        <begin position="296"/>
        <end position="469"/>
    </location>
</feature>
<dbReference type="GO" id="GO:0046872">
    <property type="term" value="F:metal ion binding"/>
    <property type="evidence" value="ECO:0007669"/>
    <property type="project" value="UniProtKB-KW"/>
</dbReference>
<dbReference type="InterPro" id="IPR015995">
    <property type="entry name" value="MlrC_N"/>
</dbReference>
<dbReference type="RefSeq" id="WP_220226768.1">
    <property type="nucleotide sequence ID" value="NZ_JAICBX010000001.1"/>
</dbReference>
<dbReference type="InterPro" id="IPR009197">
    <property type="entry name" value="MlrC"/>
</dbReference>
<dbReference type="InterPro" id="IPR010799">
    <property type="entry name" value="MlrC_C"/>
</dbReference>
<dbReference type="Proteomes" id="UP001196509">
    <property type="component" value="Unassembled WGS sequence"/>
</dbReference>
<comment type="caution">
    <text evidence="4">The sequence shown here is derived from an EMBL/GenBank/DDBJ whole genome shotgun (WGS) entry which is preliminary data.</text>
</comment>
<dbReference type="AlphaFoldDB" id="A0AAE2ZHB0"/>
<accession>A0AAE2ZHB0</accession>
<reference evidence="4" key="1">
    <citation type="submission" date="2021-08" db="EMBL/GenBank/DDBJ databases">
        <title>Hoeflea bacterium WL0058 sp. nov., isolated from the sediment.</title>
        <authorList>
            <person name="Wang L."/>
            <person name="Zhang D."/>
        </authorList>
    </citation>
    <scope>NUCLEOTIDE SEQUENCE</scope>
    <source>
        <strain evidence="4">WL0058</strain>
    </source>
</reference>
<feature type="domain" description="Microcystin LR degradation protein MlrC N-terminal" evidence="3">
    <location>
        <begin position="2"/>
        <end position="287"/>
    </location>
</feature>